<proteinExistence type="predicted"/>
<dbReference type="AlphaFoldDB" id="A0A926ITT8"/>
<accession>A0A926ITT8</accession>
<dbReference type="InterPro" id="IPR013324">
    <property type="entry name" value="RNA_pol_sigma_r3/r4-like"/>
</dbReference>
<reference evidence="1" key="1">
    <citation type="submission" date="2020-08" db="EMBL/GenBank/DDBJ databases">
        <title>Genome public.</title>
        <authorList>
            <person name="Liu C."/>
            <person name="Sun Q."/>
        </authorList>
    </citation>
    <scope>NUCLEOTIDE SEQUENCE</scope>
    <source>
        <strain evidence="1">NSJ-50</strain>
    </source>
</reference>
<keyword evidence="2" id="KW-1185">Reference proteome</keyword>
<sequence>MTVKEWLSRGYKIDREINALLSEREEAFALACKVSAPPSDNEKVSATTGNGSEARFIKYADYSKLIDRRIDELYRIKSEIMTVITLIDNNTYRTLLIMRYVQFKTWEQIAEGMGYDLRWIYRVHKKALNTCEKSFKRWTSGEKLDI</sequence>
<dbReference type="EMBL" id="JACRTE010000032">
    <property type="protein sequence ID" value="MBC8597451.1"/>
    <property type="molecule type" value="Genomic_DNA"/>
</dbReference>
<dbReference type="Pfam" id="PF07374">
    <property type="entry name" value="DUF1492"/>
    <property type="match status" value="1"/>
</dbReference>
<dbReference type="RefSeq" id="WP_262432724.1">
    <property type="nucleotide sequence ID" value="NZ_JACRTE010000032.1"/>
</dbReference>
<dbReference type="SUPFAM" id="SSF88659">
    <property type="entry name" value="Sigma3 and sigma4 domains of RNA polymerase sigma factors"/>
    <property type="match status" value="1"/>
</dbReference>
<gene>
    <name evidence="1" type="ORF">H8706_11340</name>
</gene>
<organism evidence="1 2">
    <name type="scientific">Qingrenia yutianensis</name>
    <dbReference type="NCBI Taxonomy" id="2763676"/>
    <lineage>
        <taxon>Bacteria</taxon>
        <taxon>Bacillati</taxon>
        <taxon>Bacillota</taxon>
        <taxon>Clostridia</taxon>
        <taxon>Eubacteriales</taxon>
        <taxon>Oscillospiraceae</taxon>
        <taxon>Qingrenia</taxon>
    </lineage>
</organism>
<dbReference type="InterPro" id="IPR010861">
    <property type="entry name" value="DUF1492"/>
</dbReference>
<evidence type="ECO:0000313" key="1">
    <source>
        <dbReference type="EMBL" id="MBC8597451.1"/>
    </source>
</evidence>
<comment type="caution">
    <text evidence="1">The sequence shown here is derived from an EMBL/GenBank/DDBJ whole genome shotgun (WGS) entry which is preliminary data.</text>
</comment>
<dbReference type="Proteomes" id="UP000647416">
    <property type="component" value="Unassembled WGS sequence"/>
</dbReference>
<evidence type="ECO:0000313" key="2">
    <source>
        <dbReference type="Proteomes" id="UP000647416"/>
    </source>
</evidence>
<name>A0A926ITT8_9FIRM</name>
<protein>
    <submittedName>
        <fullName evidence="1">DUF1492 domain-containing protein</fullName>
    </submittedName>
</protein>